<dbReference type="PROSITE" id="PS01127">
    <property type="entry name" value="EF_TS_2"/>
    <property type="match status" value="1"/>
</dbReference>
<dbReference type="GO" id="GO:0003746">
    <property type="term" value="F:translation elongation factor activity"/>
    <property type="evidence" value="ECO:0007669"/>
    <property type="project" value="UniProtKB-UniRule"/>
</dbReference>
<evidence type="ECO:0000313" key="7">
    <source>
        <dbReference type="EMBL" id="KAG8464697.1"/>
    </source>
</evidence>
<dbReference type="CDD" id="cd14275">
    <property type="entry name" value="UBA_EF-Ts"/>
    <property type="match status" value="1"/>
</dbReference>
<dbReference type="InterPro" id="IPR036402">
    <property type="entry name" value="EF-Ts_dimer_sf"/>
</dbReference>
<dbReference type="GO" id="GO:0070125">
    <property type="term" value="P:mitochondrial translational elongation"/>
    <property type="evidence" value="ECO:0007669"/>
    <property type="project" value="TreeGrafter"/>
</dbReference>
<dbReference type="Gene3D" id="1.10.8.10">
    <property type="entry name" value="DNA helicase RuvA subunit, C-terminal domain"/>
    <property type="match status" value="1"/>
</dbReference>
<accession>A0A8J5XIC5</accession>
<evidence type="ECO:0000256" key="1">
    <source>
        <dbReference type="ARBA" id="ARBA00005532"/>
    </source>
</evidence>
<comment type="similarity">
    <text evidence="1 4 5">Belongs to the EF-Ts family.</text>
</comment>
<dbReference type="SUPFAM" id="SSF54713">
    <property type="entry name" value="Elongation factor Ts (EF-Ts), dimerisation domain"/>
    <property type="match status" value="1"/>
</dbReference>
<evidence type="ECO:0000256" key="4">
    <source>
        <dbReference type="HAMAP-Rule" id="MF_03135"/>
    </source>
</evidence>
<evidence type="ECO:0000256" key="2">
    <source>
        <dbReference type="ARBA" id="ARBA00022768"/>
    </source>
</evidence>
<feature type="domain" description="Translation elongation factor EFTs/EF1B dimerisation" evidence="6">
    <location>
        <begin position="90"/>
        <end position="321"/>
    </location>
</feature>
<dbReference type="Gene3D" id="3.30.479.20">
    <property type="entry name" value="Elongation factor Ts, dimerisation domain"/>
    <property type="match status" value="2"/>
</dbReference>
<comment type="function">
    <text evidence="4 5">Associates with the EF-Tu.GDP complex and induces the exchange of GDP to GTP. It remains bound to the aminoacyl-tRNA.EF-Tu.GTP complex up to the GTP hydrolysis stage on the ribosome.</text>
</comment>
<dbReference type="AlphaFoldDB" id="A0A8J5XIC5"/>
<sequence>MLSRLRPRMHMRVRTFAQSVSAELVKQLRQRTGAPINKCKQALEAEKGDLDAAATWLRKSGIATAQKKASRGANEGVVGALATPSLDRVALIELNSETDFVARNEVFQHLSRTVAAAALELPSSGAGALVELHVPELLAAHVDYDGRRQTVEEAIISGVASLGENLMLRRACVVRASDGVVGYYVHNSYVHNFGRTAAAVALEAPGALGTAREAIAELGQKLAMHAVAAAPQYLSRASVPAVKIAEESDVIRAQLATSKKGADVIDKIMAGKLGKFYEEACLLDQTYVLEDVGKVSTLVATRAKELETEIVVTGFARYHLGGTVQDSPPDGR</sequence>
<dbReference type="OMA" id="QEYMLDD"/>
<dbReference type="Pfam" id="PF00889">
    <property type="entry name" value="EF_TS"/>
    <property type="match status" value="1"/>
</dbReference>
<evidence type="ECO:0000259" key="6">
    <source>
        <dbReference type="Pfam" id="PF00889"/>
    </source>
</evidence>
<dbReference type="OrthoDB" id="277235at2759"/>
<dbReference type="InterPro" id="IPR014039">
    <property type="entry name" value="Transl_elong_EFTs/EF1B_dimer"/>
</dbReference>
<protein>
    <recommendedName>
        <fullName evidence="4">Elongation factor Ts, mitochondrial</fullName>
        <shortName evidence="4">EF-Ts</shortName>
        <shortName evidence="4">EF-TsMt</shortName>
    </recommendedName>
</protein>
<dbReference type="Proteomes" id="UP000751190">
    <property type="component" value="Unassembled WGS sequence"/>
</dbReference>
<dbReference type="GO" id="GO:0005739">
    <property type="term" value="C:mitochondrion"/>
    <property type="evidence" value="ECO:0007669"/>
    <property type="project" value="UniProtKB-SubCell"/>
</dbReference>
<gene>
    <name evidence="7" type="ORF">KFE25_010065</name>
</gene>
<keyword evidence="8" id="KW-1185">Reference proteome</keyword>
<dbReference type="InterPro" id="IPR001816">
    <property type="entry name" value="Transl_elong_EFTs/EF1B"/>
</dbReference>
<keyword evidence="4" id="KW-0496">Mitochondrion</keyword>
<keyword evidence="3 4" id="KW-0648">Protein biosynthesis</keyword>
<dbReference type="EMBL" id="JAGTXO010000012">
    <property type="protein sequence ID" value="KAG8464697.1"/>
    <property type="molecule type" value="Genomic_DNA"/>
</dbReference>
<evidence type="ECO:0000256" key="5">
    <source>
        <dbReference type="RuleBase" id="RU000642"/>
    </source>
</evidence>
<dbReference type="InterPro" id="IPR009060">
    <property type="entry name" value="UBA-like_sf"/>
</dbReference>
<dbReference type="FunFam" id="1.10.8.10:FF:000001">
    <property type="entry name" value="Elongation factor Ts"/>
    <property type="match status" value="1"/>
</dbReference>
<proteinExistence type="inferred from homology"/>
<organism evidence="7 8">
    <name type="scientific">Diacronema lutheri</name>
    <name type="common">Unicellular marine alga</name>
    <name type="synonym">Monochrysis lutheri</name>
    <dbReference type="NCBI Taxonomy" id="2081491"/>
    <lineage>
        <taxon>Eukaryota</taxon>
        <taxon>Haptista</taxon>
        <taxon>Haptophyta</taxon>
        <taxon>Pavlovophyceae</taxon>
        <taxon>Pavlovales</taxon>
        <taxon>Pavlovaceae</taxon>
        <taxon>Diacronema</taxon>
    </lineage>
</organism>
<evidence type="ECO:0000313" key="8">
    <source>
        <dbReference type="Proteomes" id="UP000751190"/>
    </source>
</evidence>
<reference evidence="7" key="1">
    <citation type="submission" date="2021-05" db="EMBL/GenBank/DDBJ databases">
        <title>The genome of the haptophyte Pavlova lutheri (Diacronema luteri, Pavlovales) - a model for lipid biosynthesis in eukaryotic algae.</title>
        <authorList>
            <person name="Hulatt C.J."/>
            <person name="Posewitz M.C."/>
        </authorList>
    </citation>
    <scope>NUCLEOTIDE SEQUENCE</scope>
    <source>
        <strain evidence="7">NIVA-4/92</strain>
    </source>
</reference>
<evidence type="ECO:0000256" key="3">
    <source>
        <dbReference type="ARBA" id="ARBA00022917"/>
    </source>
</evidence>
<dbReference type="NCBIfam" id="TIGR00116">
    <property type="entry name" value="tsf"/>
    <property type="match status" value="1"/>
</dbReference>
<name>A0A8J5XIC5_DIALT</name>
<dbReference type="HAMAP" id="MF_00050">
    <property type="entry name" value="EF_Ts"/>
    <property type="match status" value="1"/>
</dbReference>
<comment type="subcellular location">
    <subcellularLocation>
        <location evidence="4">Mitochondrion</location>
    </subcellularLocation>
</comment>
<dbReference type="SUPFAM" id="SSF46934">
    <property type="entry name" value="UBA-like"/>
    <property type="match status" value="1"/>
</dbReference>
<comment type="caution">
    <text evidence="7">The sequence shown here is derived from an EMBL/GenBank/DDBJ whole genome shotgun (WGS) entry which is preliminary data.</text>
</comment>
<dbReference type="PANTHER" id="PTHR11741">
    <property type="entry name" value="ELONGATION FACTOR TS"/>
    <property type="match status" value="1"/>
</dbReference>
<keyword evidence="2 4" id="KW-0251">Elongation factor</keyword>
<dbReference type="PANTHER" id="PTHR11741:SF0">
    <property type="entry name" value="ELONGATION FACTOR TS, MITOCHONDRIAL"/>
    <property type="match status" value="1"/>
</dbReference>
<dbReference type="Gene3D" id="1.10.286.20">
    <property type="match status" value="1"/>
</dbReference>
<dbReference type="InterPro" id="IPR018101">
    <property type="entry name" value="Transl_elong_Ts_CS"/>
</dbReference>